<evidence type="ECO:0000256" key="15">
    <source>
        <dbReference type="ARBA" id="ARBA00022801"/>
    </source>
</evidence>
<dbReference type="Pfam" id="PF00912">
    <property type="entry name" value="Transgly"/>
    <property type="match status" value="1"/>
</dbReference>
<evidence type="ECO:0000256" key="27">
    <source>
        <dbReference type="SAM" id="Phobius"/>
    </source>
</evidence>
<comment type="similarity">
    <text evidence="5">In the N-terminal section; belongs to the glycosyltransferase 51 family.</text>
</comment>
<dbReference type="InterPro" id="IPR001264">
    <property type="entry name" value="Glyco_trans_51"/>
</dbReference>
<evidence type="ECO:0000256" key="10">
    <source>
        <dbReference type="ARBA" id="ARBA00022645"/>
    </source>
</evidence>
<evidence type="ECO:0000256" key="21">
    <source>
        <dbReference type="ARBA" id="ARBA00023251"/>
    </source>
</evidence>
<accession>A0ABP7PU34</accession>
<dbReference type="InterPro" id="IPR012338">
    <property type="entry name" value="Beta-lactam/transpept-like"/>
</dbReference>
<keyword evidence="8" id="KW-1003">Cell membrane</keyword>
<evidence type="ECO:0000256" key="8">
    <source>
        <dbReference type="ARBA" id="ARBA00022475"/>
    </source>
</evidence>
<keyword evidence="13" id="KW-0808">Transferase</keyword>
<feature type="transmembrane region" description="Helical" evidence="27">
    <location>
        <begin position="20"/>
        <end position="45"/>
    </location>
</feature>
<evidence type="ECO:0000256" key="16">
    <source>
        <dbReference type="ARBA" id="ARBA00022960"/>
    </source>
</evidence>
<organism evidence="31 32">
    <name type="scientific">Allohahella marinimesophila</name>
    <dbReference type="NCBI Taxonomy" id="1054972"/>
    <lineage>
        <taxon>Bacteria</taxon>
        <taxon>Pseudomonadati</taxon>
        <taxon>Pseudomonadota</taxon>
        <taxon>Gammaproteobacteria</taxon>
        <taxon>Oceanospirillales</taxon>
        <taxon>Hahellaceae</taxon>
        <taxon>Allohahella</taxon>
    </lineage>
</organism>
<dbReference type="Pfam" id="PF17092">
    <property type="entry name" value="PCB_OB"/>
    <property type="match status" value="1"/>
</dbReference>
<keyword evidence="23" id="KW-0961">Cell wall biogenesis/degradation</keyword>
<dbReference type="EC" id="3.4.16.4" evidence="6"/>
<keyword evidence="12" id="KW-0328">Glycosyltransferase</keyword>
<evidence type="ECO:0000259" key="30">
    <source>
        <dbReference type="Pfam" id="PF17092"/>
    </source>
</evidence>
<evidence type="ECO:0000256" key="4">
    <source>
        <dbReference type="ARBA" id="ARBA00007090"/>
    </source>
</evidence>
<evidence type="ECO:0000256" key="14">
    <source>
        <dbReference type="ARBA" id="ARBA00022692"/>
    </source>
</evidence>
<evidence type="ECO:0000256" key="2">
    <source>
        <dbReference type="ARBA" id="ARBA00004249"/>
    </source>
</evidence>
<dbReference type="NCBIfam" id="TIGR02074">
    <property type="entry name" value="PBP_1a_fam"/>
    <property type="match status" value="1"/>
</dbReference>
<dbReference type="SUPFAM" id="SSF53955">
    <property type="entry name" value="Lysozyme-like"/>
    <property type="match status" value="1"/>
</dbReference>
<keyword evidence="20 27" id="KW-0472">Membrane</keyword>
<evidence type="ECO:0000256" key="1">
    <source>
        <dbReference type="ARBA" id="ARBA00002624"/>
    </source>
</evidence>
<evidence type="ECO:0000256" key="17">
    <source>
        <dbReference type="ARBA" id="ARBA00022968"/>
    </source>
</evidence>
<evidence type="ECO:0000256" key="18">
    <source>
        <dbReference type="ARBA" id="ARBA00022984"/>
    </source>
</evidence>
<reference evidence="32" key="1">
    <citation type="journal article" date="2019" name="Int. J. Syst. Evol. Microbiol.">
        <title>The Global Catalogue of Microorganisms (GCM) 10K type strain sequencing project: providing services to taxonomists for standard genome sequencing and annotation.</title>
        <authorList>
            <consortium name="The Broad Institute Genomics Platform"/>
            <consortium name="The Broad Institute Genome Sequencing Center for Infectious Disease"/>
            <person name="Wu L."/>
            <person name="Ma J."/>
        </authorList>
    </citation>
    <scope>NUCLEOTIDE SEQUENCE [LARGE SCALE GENOMIC DNA]</scope>
    <source>
        <strain evidence="32">JCM 17555</strain>
    </source>
</reference>
<evidence type="ECO:0000259" key="28">
    <source>
        <dbReference type="Pfam" id="PF00905"/>
    </source>
</evidence>
<dbReference type="Gene3D" id="3.40.710.10">
    <property type="entry name" value="DD-peptidase/beta-lactamase superfamily"/>
    <property type="match status" value="1"/>
</dbReference>
<keyword evidence="14 27" id="KW-0812">Transmembrane</keyword>
<dbReference type="Proteomes" id="UP001501337">
    <property type="component" value="Unassembled WGS sequence"/>
</dbReference>
<dbReference type="Gene3D" id="1.10.3810.10">
    <property type="entry name" value="Biosynthetic peptidoglycan transglycosylase-like"/>
    <property type="match status" value="1"/>
</dbReference>
<evidence type="ECO:0000256" key="7">
    <source>
        <dbReference type="ARBA" id="ARBA00018638"/>
    </source>
</evidence>
<evidence type="ECO:0000256" key="23">
    <source>
        <dbReference type="ARBA" id="ARBA00023316"/>
    </source>
</evidence>
<evidence type="ECO:0000259" key="29">
    <source>
        <dbReference type="Pfam" id="PF00912"/>
    </source>
</evidence>
<evidence type="ECO:0000256" key="6">
    <source>
        <dbReference type="ARBA" id="ARBA00012448"/>
    </source>
</evidence>
<comment type="pathway">
    <text evidence="3">Cell wall biogenesis; peptidoglycan biosynthesis.</text>
</comment>
<keyword evidence="17" id="KW-0735">Signal-anchor</keyword>
<keyword evidence="9" id="KW-0997">Cell inner membrane</keyword>
<evidence type="ECO:0000256" key="25">
    <source>
        <dbReference type="ARBA" id="ARBA00044770"/>
    </source>
</evidence>
<proteinExistence type="inferred from homology"/>
<keyword evidence="16" id="KW-0133">Cell shape</keyword>
<evidence type="ECO:0000313" key="31">
    <source>
        <dbReference type="EMBL" id="GAA3971317.1"/>
    </source>
</evidence>
<keyword evidence="22" id="KW-0511">Multifunctional enzyme</keyword>
<evidence type="ECO:0000256" key="12">
    <source>
        <dbReference type="ARBA" id="ARBA00022676"/>
    </source>
</evidence>
<evidence type="ECO:0000313" key="32">
    <source>
        <dbReference type="Proteomes" id="UP001501337"/>
    </source>
</evidence>
<gene>
    <name evidence="31" type="ORF">GCM10022278_30920</name>
</gene>
<keyword evidence="32" id="KW-1185">Reference proteome</keyword>
<evidence type="ECO:0000256" key="5">
    <source>
        <dbReference type="ARBA" id="ARBA00007739"/>
    </source>
</evidence>
<keyword evidence="11" id="KW-0645">Protease</keyword>
<keyword evidence="18" id="KW-0573">Peptidoglycan synthesis</keyword>
<evidence type="ECO:0000256" key="24">
    <source>
        <dbReference type="ARBA" id="ARBA00034000"/>
    </source>
</evidence>
<dbReference type="InterPro" id="IPR050396">
    <property type="entry name" value="Glycosyltr_51/Transpeptidase"/>
</dbReference>
<evidence type="ECO:0000256" key="20">
    <source>
        <dbReference type="ARBA" id="ARBA00023136"/>
    </source>
</evidence>
<name>A0ABP7PU34_9GAMM</name>
<dbReference type="PANTHER" id="PTHR32282:SF27">
    <property type="entry name" value="PENICILLIN-BINDING PROTEIN 1A"/>
    <property type="match status" value="1"/>
</dbReference>
<evidence type="ECO:0000256" key="13">
    <source>
        <dbReference type="ARBA" id="ARBA00022679"/>
    </source>
</evidence>
<dbReference type="SUPFAM" id="SSF56601">
    <property type="entry name" value="beta-lactamase/transpeptidase-like"/>
    <property type="match status" value="1"/>
</dbReference>
<evidence type="ECO:0000256" key="9">
    <source>
        <dbReference type="ARBA" id="ARBA00022519"/>
    </source>
</evidence>
<comment type="function">
    <text evidence="1">Cell wall formation. Synthesis of cross-linked peptidoglycan from the lipid intermediates. The enzyme has a penicillin-insensitive transglycosylase N-terminal domain (formation of linear glycan strands) and a penicillin-sensitive transpeptidase C-terminal domain (cross-linking of the peptide subunits).</text>
</comment>
<keyword evidence="19 27" id="KW-1133">Transmembrane helix</keyword>
<dbReference type="EMBL" id="BAABBO010000014">
    <property type="protein sequence ID" value="GAA3971317.1"/>
    <property type="molecule type" value="Genomic_DNA"/>
</dbReference>
<dbReference type="InterPro" id="IPR001460">
    <property type="entry name" value="PCN-bd_Tpept"/>
</dbReference>
<dbReference type="InterPro" id="IPR031376">
    <property type="entry name" value="PCB_OB"/>
</dbReference>
<evidence type="ECO:0000256" key="26">
    <source>
        <dbReference type="ARBA" id="ARBA00049902"/>
    </source>
</evidence>
<comment type="caution">
    <text evidence="31">The sequence shown here is derived from an EMBL/GenBank/DDBJ whole genome shotgun (WGS) entry which is preliminary data.</text>
</comment>
<dbReference type="EC" id="2.4.99.28" evidence="25"/>
<feature type="domain" description="Penicillin-binding protein OB-like" evidence="30">
    <location>
        <begin position="379"/>
        <end position="489"/>
    </location>
</feature>
<feature type="domain" description="Glycosyl transferase family 51" evidence="29">
    <location>
        <begin position="72"/>
        <end position="247"/>
    </location>
</feature>
<keyword evidence="21" id="KW-0046">Antibiotic resistance</keyword>
<evidence type="ECO:0000256" key="3">
    <source>
        <dbReference type="ARBA" id="ARBA00004752"/>
    </source>
</evidence>
<comment type="similarity">
    <text evidence="4">In the C-terminal section; belongs to the transpeptidase family.</text>
</comment>
<dbReference type="Pfam" id="PF00905">
    <property type="entry name" value="Transpeptidase"/>
    <property type="match status" value="1"/>
</dbReference>
<sequence>MRVDSHSNSVRGHMGYFLRFLLILAWVLGLGLTSAVMVSAGFYVYTSPQLPDVETLRNTALQTPLRIYTSDNKLVGEFGEIRRDPVALDALPEELIQAFLSAEDSRFFEHGGIDVLGLTRASIELLTSGRIQSGGSTITMQVAKNFFLSNEQTFTRKFNEILLALKIENELSKNEILELYLNKIFLGNRAYGVQAASRIYYGKDVRDLTLAQMAMIAGLPKAPSRYNPIVAPERAKLRRNWILSRMHELGVIDEASHSAATNEALTASRLHSDVTVPMPYVAELGRQGAIERFGEVAYENGVNVHVTVDSGLQMAAEAAVKKGLLNYTLRHGYRGPWKKLTEPTRDEPIGAELADEEVPEIAKRLQAPDPQLDKRLQVQALLELQNVYRDFYLIPAWVSRVNKEGQGSAQLLLADGSTTELGFKDVYWARAYKGADSMGKIPMTVSDVLSMGDLIYISPRAAVTMPPPSGDQKVPKASAGGYVLSQIPAAQAALVAMEPKSGAIRALVGGYDFHLNKFNRASQARRQAGSNIKPFIYLAALESGETAASIINDAPVVFDDPKLEDAWRPVNSSGRFYGPTRLRKALYLSRNLVSVRLLERMGVMPTIRFISSLGFSPESMPKDLSLALGSADFTPVEMAAGYALLANGGRLVQPHIVKQIEDASGTVMFEQPAPDRESEPEPVVDPRSVFIIDSILADVITRGTGRDAQVLKRGDLRGKTGTTNDQVDAWFSGYNQDLVTSVWIGFDQPQTLGRQEYGGRAALPIWIDFMREALESTPESTMEQPEGLVKAWIDADTAEPAAAESSNAFEEFFKEENAPDTIAAPEGFPDAEDGIMPEEEDEYVAPEMIF</sequence>
<dbReference type="InterPro" id="IPR036950">
    <property type="entry name" value="PBP_transglycosylase"/>
</dbReference>
<comment type="catalytic activity">
    <reaction evidence="26">
        <text>[GlcNAc-(1-&gt;4)-Mur2Ac(oyl-L-Ala-gamma-D-Glu-L-Lys-D-Ala-D-Ala)](n)-di-trans,octa-cis-undecaprenyl diphosphate + beta-D-GlcNAc-(1-&gt;4)-Mur2Ac(oyl-L-Ala-gamma-D-Glu-L-Lys-D-Ala-D-Ala)-di-trans,octa-cis-undecaprenyl diphosphate = [GlcNAc-(1-&gt;4)-Mur2Ac(oyl-L-Ala-gamma-D-Glu-L-Lys-D-Ala-D-Ala)](n+1)-di-trans,octa-cis-undecaprenyl diphosphate + di-trans,octa-cis-undecaprenyl diphosphate + H(+)</text>
        <dbReference type="Rhea" id="RHEA:23708"/>
        <dbReference type="Rhea" id="RHEA-COMP:9602"/>
        <dbReference type="Rhea" id="RHEA-COMP:9603"/>
        <dbReference type="ChEBI" id="CHEBI:15378"/>
        <dbReference type="ChEBI" id="CHEBI:58405"/>
        <dbReference type="ChEBI" id="CHEBI:60033"/>
        <dbReference type="ChEBI" id="CHEBI:78435"/>
        <dbReference type="EC" id="2.4.99.28"/>
    </reaction>
</comment>
<comment type="subcellular location">
    <subcellularLocation>
        <location evidence="2">Cell inner membrane</location>
        <topology evidence="2">Single-pass type II membrane protein</topology>
    </subcellularLocation>
</comment>
<dbReference type="InterPro" id="IPR012340">
    <property type="entry name" value="NA-bd_OB-fold"/>
</dbReference>
<protein>
    <recommendedName>
        <fullName evidence="7">Penicillin-binding protein 1A</fullName>
        <ecNumber evidence="25">2.4.99.28</ecNumber>
        <ecNumber evidence="6">3.4.16.4</ecNumber>
    </recommendedName>
</protein>
<dbReference type="PANTHER" id="PTHR32282">
    <property type="entry name" value="BINDING PROTEIN TRANSPEPTIDASE, PUTATIVE-RELATED"/>
    <property type="match status" value="1"/>
</dbReference>
<dbReference type="InterPro" id="IPR023346">
    <property type="entry name" value="Lysozyme-like_dom_sf"/>
</dbReference>
<keyword evidence="15" id="KW-0378">Hydrolase</keyword>
<evidence type="ECO:0000256" key="19">
    <source>
        <dbReference type="ARBA" id="ARBA00022989"/>
    </source>
</evidence>
<dbReference type="Gene3D" id="2.40.50.140">
    <property type="entry name" value="Nucleic acid-binding proteins"/>
    <property type="match status" value="1"/>
</dbReference>
<comment type="catalytic activity">
    <reaction evidence="24">
        <text>Preferential cleavage: (Ac)2-L-Lys-D-Ala-|-D-Ala. Also transpeptidation of peptidyl-alanyl moieties that are N-acyl substituents of D-alanine.</text>
        <dbReference type="EC" id="3.4.16.4"/>
    </reaction>
</comment>
<evidence type="ECO:0000256" key="11">
    <source>
        <dbReference type="ARBA" id="ARBA00022670"/>
    </source>
</evidence>
<keyword evidence="10" id="KW-0121">Carboxypeptidase</keyword>
<feature type="domain" description="Penicillin-binding protein transpeptidase" evidence="28">
    <location>
        <begin position="493"/>
        <end position="767"/>
    </location>
</feature>
<evidence type="ECO:0000256" key="22">
    <source>
        <dbReference type="ARBA" id="ARBA00023268"/>
    </source>
</evidence>